<dbReference type="EMBL" id="MK608336">
    <property type="protein sequence ID" value="QBQ72925.1"/>
    <property type="molecule type" value="Genomic_DNA"/>
</dbReference>
<sequence>MSDEHKECRDDVKKRLEQILSLVDEENLTSIVIVATGPKYEGGVSARSLDGGGHYKLVGILQKQINETLGFTSQDIMFEEDE</sequence>
<organism evidence="1 2">
    <name type="scientific">Serratia phage Serbin</name>
    <dbReference type="NCBI Taxonomy" id="2562181"/>
    <lineage>
        <taxon>Viruses</taxon>
        <taxon>Duplodnaviria</taxon>
        <taxon>Heunggongvirae</taxon>
        <taxon>Uroviricota</taxon>
        <taxon>Caudoviricetes</taxon>
        <taxon>Serbinvirus</taxon>
        <taxon>Serbinvirus serbin</taxon>
    </lineage>
</organism>
<evidence type="ECO:0000313" key="1">
    <source>
        <dbReference type="EMBL" id="QBQ72925.1"/>
    </source>
</evidence>
<accession>A0A482MGZ6</accession>
<dbReference type="Proteomes" id="UP000308339">
    <property type="component" value="Segment"/>
</dbReference>
<evidence type="ECO:0000313" key="2">
    <source>
        <dbReference type="Proteomes" id="UP000308339"/>
    </source>
</evidence>
<gene>
    <name evidence="1" type="ORF">CPT_Serbin_009</name>
</gene>
<keyword evidence="2" id="KW-1185">Reference proteome</keyword>
<proteinExistence type="predicted"/>
<protein>
    <submittedName>
        <fullName evidence="1">Uncharacterized protein</fullName>
    </submittedName>
</protein>
<name>A0A482MGZ6_9CAUD</name>
<reference evidence="1 2" key="1">
    <citation type="journal article" date="2019" name="Microbiol. Resour. Announc.">
        <title>Complete Genome Sequence of Serratia marcescens Siphophage Serbin.</title>
        <authorList>
            <person name="Williams E.A."/>
            <person name="Hopson H."/>
            <person name="Rodriguez A."/>
            <person name="Kongari R."/>
            <person name="Bonasera R."/>
            <person name="Hernandez-Morales A.C."/>
            <person name="Liu M."/>
        </authorList>
    </citation>
    <scope>NUCLEOTIDE SEQUENCE [LARGE SCALE GENOMIC DNA]</scope>
</reference>